<dbReference type="InterPro" id="IPR002885">
    <property type="entry name" value="PPR_rpt"/>
</dbReference>
<evidence type="ECO:0000256" key="1">
    <source>
        <dbReference type="ARBA" id="ARBA00007626"/>
    </source>
</evidence>
<dbReference type="AlphaFoldDB" id="A0AAN8W7B2"/>
<feature type="repeat" description="PPR" evidence="3">
    <location>
        <begin position="197"/>
        <end position="231"/>
    </location>
</feature>
<keyword evidence="2" id="KW-0677">Repeat</keyword>
<protein>
    <submittedName>
        <fullName evidence="4">Pentatricopeptide repeat</fullName>
    </submittedName>
</protein>
<feature type="repeat" description="PPR" evidence="3">
    <location>
        <begin position="267"/>
        <end position="301"/>
    </location>
</feature>
<feature type="repeat" description="PPR" evidence="3">
    <location>
        <begin position="302"/>
        <end position="336"/>
    </location>
</feature>
<evidence type="ECO:0000313" key="5">
    <source>
        <dbReference type="Proteomes" id="UP001370490"/>
    </source>
</evidence>
<organism evidence="4 5">
    <name type="scientific">Dillenia turbinata</name>
    <dbReference type="NCBI Taxonomy" id="194707"/>
    <lineage>
        <taxon>Eukaryota</taxon>
        <taxon>Viridiplantae</taxon>
        <taxon>Streptophyta</taxon>
        <taxon>Embryophyta</taxon>
        <taxon>Tracheophyta</taxon>
        <taxon>Spermatophyta</taxon>
        <taxon>Magnoliopsida</taxon>
        <taxon>eudicotyledons</taxon>
        <taxon>Gunneridae</taxon>
        <taxon>Pentapetalae</taxon>
        <taxon>Dilleniales</taxon>
        <taxon>Dilleniaceae</taxon>
        <taxon>Dillenia</taxon>
    </lineage>
</organism>
<sequence length="405" mass="46697">MVWRSIVACKLRRRRSVLRYRQFNPIYIVRSHSASPLSQPSSKHFDPLSRLNHRDWLAPNEVLQIFQTLKDSKLTLDVLHKLAKRKDYRPNEALYTLVIQKLAQAKMFDEIDDILKRIKTEKIRLSDDFFYVVIKIYGNVACRINRAIQTLFGMPEFNCWPTVRTFNFVLNLLVLNRQYDVIHEVYMGATQLGIEIDACCLNILIKGLCQRGDIDAAFKVLDEFPRQGHRPNIQTFSTLIHGLCKHKRLSEAFELFEKMEKAGVDPDAITFNILISGLRKQRRFEEAVNLFSKMGHKGCDPNPGTHQEVLYALLDAEKFSEAKSFLDRMVSMGLNPSFVSYKLIIQGLCSSRKTGDVEIVLRQMLRQGFVPGMGMWRLILEGTLSGTSSDDYISFNRILDNPNTK</sequence>
<dbReference type="SUPFAM" id="SSF81901">
    <property type="entry name" value="HCP-like"/>
    <property type="match status" value="1"/>
</dbReference>
<name>A0AAN8W7B2_9MAGN</name>
<dbReference type="NCBIfam" id="TIGR00756">
    <property type="entry name" value="PPR"/>
    <property type="match status" value="4"/>
</dbReference>
<dbReference type="Gene3D" id="1.25.40.10">
    <property type="entry name" value="Tetratricopeptide repeat domain"/>
    <property type="match status" value="3"/>
</dbReference>
<dbReference type="InterPro" id="IPR011990">
    <property type="entry name" value="TPR-like_helical_dom_sf"/>
</dbReference>
<dbReference type="PANTHER" id="PTHR47939">
    <property type="entry name" value="MEMBRANE-ASSOCIATED SALT-INDUCIBLE PROTEIN-LIKE"/>
    <property type="match status" value="1"/>
</dbReference>
<keyword evidence="5" id="KW-1185">Reference proteome</keyword>
<reference evidence="4 5" key="1">
    <citation type="submission" date="2023-12" db="EMBL/GenBank/DDBJ databases">
        <title>A high-quality genome assembly for Dillenia turbinata (Dilleniales).</title>
        <authorList>
            <person name="Chanderbali A."/>
        </authorList>
    </citation>
    <scope>NUCLEOTIDE SEQUENCE [LARGE SCALE GENOMIC DNA]</scope>
    <source>
        <strain evidence="4">LSX21</strain>
        <tissue evidence="4">Leaf</tissue>
    </source>
</reference>
<comment type="caution">
    <text evidence="4">The sequence shown here is derived from an EMBL/GenBank/DDBJ whole genome shotgun (WGS) entry which is preliminary data.</text>
</comment>
<dbReference type="InterPro" id="IPR050667">
    <property type="entry name" value="PPR-containing_protein"/>
</dbReference>
<dbReference type="PROSITE" id="PS51375">
    <property type="entry name" value="PPR"/>
    <property type="match status" value="5"/>
</dbReference>
<dbReference type="Pfam" id="PF12854">
    <property type="entry name" value="PPR_1"/>
    <property type="match status" value="1"/>
</dbReference>
<dbReference type="Pfam" id="PF01535">
    <property type="entry name" value="PPR"/>
    <property type="match status" value="2"/>
</dbReference>
<dbReference type="EMBL" id="JBAMMX010000001">
    <property type="protein sequence ID" value="KAK6946570.1"/>
    <property type="molecule type" value="Genomic_DNA"/>
</dbReference>
<accession>A0AAN8W7B2</accession>
<feature type="repeat" description="PPR" evidence="3">
    <location>
        <begin position="232"/>
        <end position="266"/>
    </location>
</feature>
<feature type="repeat" description="PPR" evidence="3">
    <location>
        <begin position="337"/>
        <end position="371"/>
    </location>
</feature>
<evidence type="ECO:0000256" key="3">
    <source>
        <dbReference type="PROSITE-ProRule" id="PRU00708"/>
    </source>
</evidence>
<dbReference type="Pfam" id="PF13041">
    <property type="entry name" value="PPR_2"/>
    <property type="match status" value="1"/>
</dbReference>
<dbReference type="PANTHER" id="PTHR47939:SF14">
    <property type="entry name" value="PENTATRICOPEPTIDE REPEAT-CONTAINING PROTEIN MITOCHONDRIAL"/>
    <property type="match status" value="1"/>
</dbReference>
<gene>
    <name evidence="4" type="ORF">RJ641_000043</name>
</gene>
<evidence type="ECO:0000313" key="4">
    <source>
        <dbReference type="EMBL" id="KAK6946570.1"/>
    </source>
</evidence>
<dbReference type="Proteomes" id="UP001370490">
    <property type="component" value="Unassembled WGS sequence"/>
</dbReference>
<proteinExistence type="inferred from homology"/>
<evidence type="ECO:0000256" key="2">
    <source>
        <dbReference type="ARBA" id="ARBA00022737"/>
    </source>
</evidence>
<comment type="similarity">
    <text evidence="1">Belongs to the PPR family. P subfamily.</text>
</comment>